<name>A0AAW1P214_9CHLO</name>
<dbReference type="PANTHER" id="PTHR46652:SF3">
    <property type="entry name" value="LEUCINE-RICH REPEAT-CONTAINING PROTEIN 9"/>
    <property type="match status" value="1"/>
</dbReference>
<comment type="caution">
    <text evidence="4">The sequence shown here is derived from an EMBL/GenBank/DDBJ whole genome shotgun (WGS) entry which is preliminary data.</text>
</comment>
<dbReference type="PROSITE" id="PS51450">
    <property type="entry name" value="LRR"/>
    <property type="match status" value="6"/>
</dbReference>
<comment type="subcellular location">
    <subcellularLocation>
        <location evidence="1">Cytoplasm</location>
        <location evidence="1">Cytoskeleton</location>
        <location evidence="1">Cilium axoneme</location>
    </subcellularLocation>
</comment>
<dbReference type="AlphaFoldDB" id="A0AAW1P214"/>
<sequence>MIQAEENGAADAESQVLDLSSMQLPSLEGICLPPSLQTVLLTANRLTALDASLLNLTGLLSLCLRQNLLSNISGLSALKAASGLQSLSVYDNQIVQVPDLHSFTSLTHLDLSYNHLTSLTELKCLAQGQLQELYASSNSLSSTKGLSGLQSLTLLELGCNRLRDTDEIQQLTGLQELWLGSNRISASPPFGRWKRLRKLSLQSNRLKQIAGLEECALLEELWLSHNGLSSIQGLHQLTALSALDVTSNQLTHLEGLSALAGLQDLWADINQLSDWPLLASAMQPLRNGLTCLSLAENPVCRAFPSSYEAQIRHLLPALKELDGKQLDDRHN</sequence>
<protein>
    <submittedName>
        <fullName evidence="4">Uncharacterized protein</fullName>
    </submittedName>
</protein>
<dbReference type="PRINTS" id="PR00019">
    <property type="entry name" value="LEURICHRPT"/>
</dbReference>
<keyword evidence="5" id="KW-1185">Reference proteome</keyword>
<keyword evidence="3" id="KW-0677">Repeat</keyword>
<gene>
    <name evidence="4" type="ORF">WJX73_007047</name>
</gene>
<dbReference type="SUPFAM" id="SSF52058">
    <property type="entry name" value="L domain-like"/>
    <property type="match status" value="1"/>
</dbReference>
<dbReference type="Pfam" id="PF12799">
    <property type="entry name" value="LRR_4"/>
    <property type="match status" value="3"/>
</dbReference>
<dbReference type="InterPro" id="IPR003591">
    <property type="entry name" value="Leu-rich_rpt_typical-subtyp"/>
</dbReference>
<dbReference type="GO" id="GO:0005930">
    <property type="term" value="C:axoneme"/>
    <property type="evidence" value="ECO:0007669"/>
    <property type="project" value="UniProtKB-SubCell"/>
</dbReference>
<accession>A0AAW1P214</accession>
<dbReference type="Proteomes" id="UP001465755">
    <property type="component" value="Unassembled WGS sequence"/>
</dbReference>
<evidence type="ECO:0000256" key="2">
    <source>
        <dbReference type="ARBA" id="ARBA00022614"/>
    </source>
</evidence>
<dbReference type="PANTHER" id="PTHR46652">
    <property type="entry name" value="LEUCINE-RICH REPEAT AND IQ DOMAIN-CONTAINING PROTEIN 1-RELATED"/>
    <property type="match status" value="1"/>
</dbReference>
<organism evidence="4 5">
    <name type="scientific">Symbiochloris irregularis</name>
    <dbReference type="NCBI Taxonomy" id="706552"/>
    <lineage>
        <taxon>Eukaryota</taxon>
        <taxon>Viridiplantae</taxon>
        <taxon>Chlorophyta</taxon>
        <taxon>core chlorophytes</taxon>
        <taxon>Trebouxiophyceae</taxon>
        <taxon>Trebouxiales</taxon>
        <taxon>Trebouxiaceae</taxon>
        <taxon>Symbiochloris</taxon>
    </lineage>
</organism>
<dbReference type="SMART" id="SM00365">
    <property type="entry name" value="LRR_SD22"/>
    <property type="match status" value="9"/>
</dbReference>
<dbReference type="InterPro" id="IPR001611">
    <property type="entry name" value="Leu-rich_rpt"/>
</dbReference>
<proteinExistence type="predicted"/>
<dbReference type="SMART" id="SM00364">
    <property type="entry name" value="LRR_BAC"/>
    <property type="match status" value="4"/>
</dbReference>
<evidence type="ECO:0000313" key="5">
    <source>
        <dbReference type="Proteomes" id="UP001465755"/>
    </source>
</evidence>
<reference evidence="4 5" key="1">
    <citation type="journal article" date="2024" name="Nat. Commun.">
        <title>Phylogenomics reveals the evolutionary origins of lichenization in chlorophyte algae.</title>
        <authorList>
            <person name="Puginier C."/>
            <person name="Libourel C."/>
            <person name="Otte J."/>
            <person name="Skaloud P."/>
            <person name="Haon M."/>
            <person name="Grisel S."/>
            <person name="Petersen M."/>
            <person name="Berrin J.G."/>
            <person name="Delaux P.M."/>
            <person name="Dal Grande F."/>
            <person name="Keller J."/>
        </authorList>
    </citation>
    <scope>NUCLEOTIDE SEQUENCE [LARGE SCALE GENOMIC DNA]</scope>
    <source>
        <strain evidence="4 5">SAG 2036</strain>
    </source>
</reference>
<evidence type="ECO:0000313" key="4">
    <source>
        <dbReference type="EMBL" id="KAK9803841.1"/>
    </source>
</evidence>
<dbReference type="Gene3D" id="3.80.10.10">
    <property type="entry name" value="Ribonuclease Inhibitor"/>
    <property type="match status" value="3"/>
</dbReference>
<dbReference type="InterPro" id="IPR050836">
    <property type="entry name" value="SDS22/Internalin_LRR"/>
</dbReference>
<keyword evidence="2" id="KW-0433">Leucine-rich repeat</keyword>
<evidence type="ECO:0000256" key="3">
    <source>
        <dbReference type="ARBA" id="ARBA00022737"/>
    </source>
</evidence>
<dbReference type="InterPro" id="IPR025875">
    <property type="entry name" value="Leu-rich_rpt_4"/>
</dbReference>
<dbReference type="InterPro" id="IPR032675">
    <property type="entry name" value="LRR_dom_sf"/>
</dbReference>
<dbReference type="SMART" id="SM00369">
    <property type="entry name" value="LRR_TYP"/>
    <property type="match status" value="5"/>
</dbReference>
<evidence type="ECO:0000256" key="1">
    <source>
        <dbReference type="ARBA" id="ARBA00004430"/>
    </source>
</evidence>
<dbReference type="EMBL" id="JALJOQ010000055">
    <property type="protein sequence ID" value="KAK9803841.1"/>
    <property type="molecule type" value="Genomic_DNA"/>
</dbReference>